<organism evidence="1 2">
    <name type="scientific">Olivibacter domesticus</name>
    <name type="common">Pseudosphingobacterium domesticum</name>
    <dbReference type="NCBI Taxonomy" id="407022"/>
    <lineage>
        <taxon>Bacteria</taxon>
        <taxon>Pseudomonadati</taxon>
        <taxon>Bacteroidota</taxon>
        <taxon>Sphingobacteriia</taxon>
        <taxon>Sphingobacteriales</taxon>
        <taxon>Sphingobacteriaceae</taxon>
        <taxon>Olivibacter</taxon>
    </lineage>
</organism>
<reference evidence="2" key="1">
    <citation type="submission" date="2016-10" db="EMBL/GenBank/DDBJ databases">
        <authorList>
            <person name="Varghese N."/>
            <person name="Submissions S."/>
        </authorList>
    </citation>
    <scope>NUCLEOTIDE SEQUENCE [LARGE SCALE GENOMIC DNA]</scope>
    <source>
        <strain evidence="2">DSM 18733</strain>
    </source>
</reference>
<dbReference type="STRING" id="407022.SAMN05661044_00110"/>
<evidence type="ECO:0000313" key="2">
    <source>
        <dbReference type="Proteomes" id="UP000199421"/>
    </source>
</evidence>
<name>A0A1H7GK03_OLID1</name>
<dbReference type="Proteomes" id="UP000199421">
    <property type="component" value="Unassembled WGS sequence"/>
</dbReference>
<dbReference type="Pfam" id="PF12566">
    <property type="entry name" value="DUF3748"/>
    <property type="match status" value="1"/>
</dbReference>
<dbReference type="EMBL" id="FOAF01000001">
    <property type="protein sequence ID" value="SEK38428.1"/>
    <property type="molecule type" value="Genomic_DNA"/>
</dbReference>
<evidence type="ECO:0000313" key="1">
    <source>
        <dbReference type="EMBL" id="SEK38428.1"/>
    </source>
</evidence>
<dbReference type="RefSeq" id="WP_238383628.1">
    <property type="nucleotide sequence ID" value="NZ_FOAF01000001.1"/>
</dbReference>
<dbReference type="InterPro" id="IPR011042">
    <property type="entry name" value="6-blade_b-propeller_TolB-like"/>
</dbReference>
<dbReference type="SUPFAM" id="SSF82171">
    <property type="entry name" value="DPP6 N-terminal domain-like"/>
    <property type="match status" value="1"/>
</dbReference>
<sequence>MLKPSLYLFSWIFGLVGQQQDDIYMHYNEKQLTFSSYGHTIHNGQVFSPDNEWIVYDTRNDDTQIGSTDHIEMVNIHSAEVKELYRTERQTPFGPGVGAASFSPVESKVLFIHGIRNADEEKPYSITRRTGVAIQTDQPLKPIFMDARDITAPYTPGALRGGTHAHSWSGDGKMISFTYNDAVLAEQQSGKAGQDLRTVGVMVPGIVSVDEVGGLENNSGTYFSVIAAQVIATPRSGSDEVDRAFDETWIGNKGYIKADGSRQHRAIAFQGNVHDESGVSLTEVFVIDLPEDVKKPRSGYPLEGTSITLPNTPLGVVQRRLTHGAHVGGPRHWLRSTPDGSLIFYLAQDRRGLVQLFSVATIGGGIRQITDNDFSIQGPFNVHPNGKELVYPADNSLFVTDIFSGNTERITPRFSDRQKPVGAPVYAHNGEHIAYNRYVGSGHHRFLQIFLLTHTPRN</sequence>
<dbReference type="Gene3D" id="2.120.10.30">
    <property type="entry name" value="TolB, C-terminal domain"/>
    <property type="match status" value="2"/>
</dbReference>
<protein>
    <recommendedName>
        <fullName evidence="3">WD40-like Beta Propeller Repeat</fullName>
    </recommendedName>
</protein>
<dbReference type="AlphaFoldDB" id="A0A1H7GK03"/>
<evidence type="ECO:0008006" key="3">
    <source>
        <dbReference type="Google" id="ProtNLM"/>
    </source>
</evidence>
<dbReference type="InterPro" id="IPR022223">
    <property type="entry name" value="DUF3748"/>
</dbReference>
<accession>A0A1H7GK03</accession>
<gene>
    <name evidence="1" type="ORF">SAMN05661044_00110</name>
</gene>
<keyword evidence="2" id="KW-1185">Reference proteome</keyword>
<proteinExistence type="predicted"/>